<evidence type="ECO:0000313" key="2">
    <source>
        <dbReference type="EMBL" id="VDP87542.1"/>
    </source>
</evidence>
<dbReference type="OrthoDB" id="537032at2759"/>
<feature type="transmembrane region" description="Helical" evidence="1">
    <location>
        <begin position="6"/>
        <end position="24"/>
    </location>
</feature>
<sequence length="247" mass="29148">MAQAYWLLSRILIWTVTCFVLIRADAVDQREKIYDAETGQYFPISELSKRVDPQFVLPDPDPVEFPPEYLAELLTHCDDPIPGAWEFLQKTWIAFREFGLNWSRYPVSKAVLSRILMAVRPIQLLHAFIVAVVLSVARYMLQYCLLEYAKQRLGITTRNAQRFFESSWKAFWYLIMWLCTFHALILKGRTDFQLHRIGALVVLLHDLNDVFLELAKVNVYLRMRKYTYRMFNVALSNLFFVLFATSW</sequence>
<feature type="transmembrane region" description="Helical" evidence="1">
    <location>
        <begin position="226"/>
        <end position="245"/>
    </location>
</feature>
<dbReference type="WBParaSite" id="ECPE_0001076901-mRNA-1">
    <property type="protein sequence ID" value="ECPE_0001076901-mRNA-1"/>
    <property type="gene ID" value="ECPE_0001076901"/>
</dbReference>
<keyword evidence="1" id="KW-0472">Membrane</keyword>
<evidence type="ECO:0000256" key="1">
    <source>
        <dbReference type="SAM" id="Phobius"/>
    </source>
</evidence>
<keyword evidence="3" id="KW-1185">Reference proteome</keyword>
<evidence type="ECO:0000313" key="3">
    <source>
        <dbReference type="Proteomes" id="UP000272942"/>
    </source>
</evidence>
<dbReference type="Proteomes" id="UP000272942">
    <property type="component" value="Unassembled WGS sequence"/>
</dbReference>
<keyword evidence="1" id="KW-1133">Transmembrane helix</keyword>
<keyword evidence="1" id="KW-0812">Transmembrane</keyword>
<evidence type="ECO:0000313" key="4">
    <source>
        <dbReference type="WBParaSite" id="ECPE_0001076901-mRNA-1"/>
    </source>
</evidence>
<feature type="transmembrane region" description="Helical" evidence="1">
    <location>
        <begin position="124"/>
        <end position="141"/>
    </location>
</feature>
<name>A0A183AUV1_9TREM</name>
<dbReference type="AlphaFoldDB" id="A0A183AUV1"/>
<reference evidence="2 3" key="2">
    <citation type="submission" date="2018-11" db="EMBL/GenBank/DDBJ databases">
        <authorList>
            <consortium name="Pathogen Informatics"/>
        </authorList>
    </citation>
    <scope>NUCLEOTIDE SEQUENCE [LARGE SCALE GENOMIC DNA]</scope>
    <source>
        <strain evidence="2 3">Egypt</strain>
    </source>
</reference>
<gene>
    <name evidence="2" type="ORF">ECPE_LOCUS10736</name>
</gene>
<feature type="transmembrane region" description="Helical" evidence="1">
    <location>
        <begin position="170"/>
        <end position="186"/>
    </location>
</feature>
<protein>
    <submittedName>
        <fullName evidence="4">PKD_channel domain-containing protein</fullName>
    </submittedName>
</protein>
<accession>A0A183AUV1</accession>
<dbReference type="EMBL" id="UZAN01049585">
    <property type="protein sequence ID" value="VDP87542.1"/>
    <property type="molecule type" value="Genomic_DNA"/>
</dbReference>
<reference evidence="4" key="1">
    <citation type="submission" date="2016-06" db="UniProtKB">
        <authorList>
            <consortium name="WormBaseParasite"/>
        </authorList>
    </citation>
    <scope>IDENTIFICATION</scope>
</reference>
<proteinExistence type="predicted"/>
<organism evidence="4">
    <name type="scientific">Echinostoma caproni</name>
    <dbReference type="NCBI Taxonomy" id="27848"/>
    <lineage>
        <taxon>Eukaryota</taxon>
        <taxon>Metazoa</taxon>
        <taxon>Spiralia</taxon>
        <taxon>Lophotrochozoa</taxon>
        <taxon>Platyhelminthes</taxon>
        <taxon>Trematoda</taxon>
        <taxon>Digenea</taxon>
        <taxon>Plagiorchiida</taxon>
        <taxon>Echinostomata</taxon>
        <taxon>Echinostomatoidea</taxon>
        <taxon>Echinostomatidae</taxon>
        <taxon>Echinostoma</taxon>
    </lineage>
</organism>